<feature type="binding site" evidence="10">
    <location>
        <begin position="145"/>
        <end position="148"/>
    </location>
    <ligand>
        <name>GTP</name>
        <dbReference type="ChEBI" id="CHEBI:37565"/>
    </ligand>
</feature>
<dbReference type="InterPro" id="IPR000795">
    <property type="entry name" value="T_Tr_GTP-bd_dom"/>
</dbReference>
<dbReference type="InterPro" id="IPR015256">
    <property type="entry name" value="eIF2g_C"/>
</dbReference>
<comment type="subunit">
    <text evidence="10">Heterotrimer composed of an alpha, a beta and a gamma chain.</text>
</comment>
<dbReference type="Gene3D" id="2.40.30.10">
    <property type="entry name" value="Translation factors"/>
    <property type="match status" value="2"/>
</dbReference>
<evidence type="ECO:0000256" key="4">
    <source>
        <dbReference type="ARBA" id="ARBA00022741"/>
    </source>
</evidence>
<evidence type="ECO:0000256" key="10">
    <source>
        <dbReference type="HAMAP-Rule" id="MF_00119"/>
    </source>
</evidence>
<dbReference type="SUPFAM" id="SSF52540">
    <property type="entry name" value="P-loop containing nucleoside triphosphate hydrolases"/>
    <property type="match status" value="1"/>
</dbReference>
<dbReference type="GO" id="GO:0000049">
    <property type="term" value="F:tRNA binding"/>
    <property type="evidence" value="ECO:0007669"/>
    <property type="project" value="InterPro"/>
</dbReference>
<dbReference type="CDD" id="cd03688">
    <property type="entry name" value="eIF2_gamma_II"/>
    <property type="match status" value="1"/>
</dbReference>
<reference evidence="12" key="1">
    <citation type="journal article" date="2014" name="Int. J. Syst. Evol. Microbiol.">
        <title>Complete genome sequence of Corynebacterium casei LMG S-19264T (=DSM 44701T), isolated from a smear-ripened cheese.</title>
        <authorList>
            <consortium name="US DOE Joint Genome Institute (JGI-PGF)"/>
            <person name="Walter F."/>
            <person name="Albersmeier A."/>
            <person name="Kalinowski J."/>
            <person name="Ruckert C."/>
        </authorList>
    </citation>
    <scope>NUCLEOTIDE SEQUENCE</scope>
    <source>
        <strain evidence="12">JCM 13583</strain>
    </source>
</reference>
<dbReference type="PRINTS" id="PR00315">
    <property type="entry name" value="ELONGATNFCT"/>
</dbReference>
<dbReference type="EC" id="3.6.5.3" evidence="10"/>
<dbReference type="InterPro" id="IPR005225">
    <property type="entry name" value="Small_GTP-bd"/>
</dbReference>
<dbReference type="SUPFAM" id="SSF50447">
    <property type="entry name" value="Translation proteins"/>
    <property type="match status" value="1"/>
</dbReference>
<dbReference type="GO" id="GO:0001731">
    <property type="term" value="P:formation of translation preinitiation complex"/>
    <property type="evidence" value="ECO:0007669"/>
    <property type="project" value="TreeGrafter"/>
</dbReference>
<feature type="binding site" evidence="10">
    <location>
        <begin position="21"/>
        <end position="26"/>
    </location>
    <ligand>
        <name>GTP</name>
        <dbReference type="ChEBI" id="CHEBI:37565"/>
    </ligand>
</feature>
<proteinExistence type="inferred from homology"/>
<feature type="binding site" evidence="10">
    <location>
        <position position="21"/>
    </location>
    <ligand>
        <name>Mg(2+)</name>
        <dbReference type="ChEBI" id="CHEBI:18420"/>
        <label>2</label>
    </ligand>
</feature>
<dbReference type="PANTHER" id="PTHR42854">
    <property type="entry name" value="EUKARYOTIC TRANSLATION INITIATION FACTOR 2 SUBUNIT 3 FAMILY MEMBER"/>
    <property type="match status" value="1"/>
</dbReference>
<evidence type="ECO:0000256" key="5">
    <source>
        <dbReference type="ARBA" id="ARBA00022801"/>
    </source>
</evidence>
<gene>
    <name evidence="10" type="primary">eif2g</name>
    <name evidence="12" type="ORF">GCM10007108_06220</name>
</gene>
<evidence type="ECO:0000259" key="11">
    <source>
        <dbReference type="PROSITE" id="PS51722"/>
    </source>
</evidence>
<dbReference type="HAMAP" id="MF_00119">
    <property type="entry name" value="eIF_2_gamma"/>
    <property type="match status" value="1"/>
</dbReference>
<comment type="similarity">
    <text evidence="1 10">Belongs to the TRAFAC class translation factor GTPase superfamily. Classic translation factor GTPase family. EIF2G subfamily.</text>
</comment>
<accession>A0AA37BR81</accession>
<name>A0AA37BR81_9ARCH</name>
<dbReference type="NCBIfam" id="TIGR03680">
    <property type="entry name" value="eif2g_arch"/>
    <property type="match status" value="1"/>
</dbReference>
<dbReference type="NCBIfam" id="TIGR00231">
    <property type="entry name" value="small_GTP"/>
    <property type="match status" value="1"/>
</dbReference>
<dbReference type="GO" id="GO:0005829">
    <property type="term" value="C:cytosol"/>
    <property type="evidence" value="ECO:0007669"/>
    <property type="project" value="TreeGrafter"/>
</dbReference>
<evidence type="ECO:0000256" key="2">
    <source>
        <dbReference type="ARBA" id="ARBA00022540"/>
    </source>
</evidence>
<feature type="binding site" evidence="10">
    <location>
        <position position="25"/>
    </location>
    <ligand>
        <name>Mg(2+)</name>
        <dbReference type="ChEBI" id="CHEBI:18420"/>
        <label>1</label>
    </ligand>
</feature>
<dbReference type="PROSITE" id="PS51722">
    <property type="entry name" value="G_TR_2"/>
    <property type="match status" value="1"/>
</dbReference>
<keyword evidence="7 10" id="KW-0648">Protein biosynthesis</keyword>
<dbReference type="InterPro" id="IPR009001">
    <property type="entry name" value="Transl_elong_EF1A/Init_IF2_C"/>
</dbReference>
<comment type="cofactor">
    <cofactor evidence="10">
        <name>Mg(2+)</name>
        <dbReference type="ChEBI" id="CHEBI:18420"/>
    </cofactor>
</comment>
<evidence type="ECO:0000313" key="12">
    <source>
        <dbReference type="EMBL" id="GGM70930.1"/>
    </source>
</evidence>
<dbReference type="PANTHER" id="PTHR42854:SF3">
    <property type="entry name" value="EUKARYOTIC TRANSLATION INITIATION FACTOR 2 SUBUNIT 3-RELATED"/>
    <property type="match status" value="1"/>
</dbReference>
<keyword evidence="5 10" id="KW-0378">Hydrolase</keyword>
<reference evidence="12" key="2">
    <citation type="submission" date="2022-09" db="EMBL/GenBank/DDBJ databases">
        <authorList>
            <person name="Sun Q."/>
            <person name="Ohkuma M."/>
        </authorList>
    </citation>
    <scope>NUCLEOTIDE SEQUENCE</scope>
    <source>
        <strain evidence="12">JCM 13583</strain>
    </source>
</reference>
<dbReference type="InterPro" id="IPR044127">
    <property type="entry name" value="eIF2g_dom_2"/>
</dbReference>
<comment type="catalytic activity">
    <reaction evidence="9 10">
        <text>GTP + H2O = GDP + phosphate + H(+)</text>
        <dbReference type="Rhea" id="RHEA:19669"/>
        <dbReference type="ChEBI" id="CHEBI:15377"/>
        <dbReference type="ChEBI" id="CHEBI:15378"/>
        <dbReference type="ChEBI" id="CHEBI:37565"/>
        <dbReference type="ChEBI" id="CHEBI:43474"/>
        <dbReference type="ChEBI" id="CHEBI:58189"/>
        <dbReference type="EC" id="3.6.5.3"/>
    </reaction>
</comment>
<keyword evidence="13" id="KW-1185">Reference proteome</keyword>
<keyword evidence="8 10" id="KW-0342">GTP-binding</keyword>
<evidence type="ECO:0000256" key="9">
    <source>
        <dbReference type="ARBA" id="ARBA00048107"/>
    </source>
</evidence>
<feature type="domain" description="Tr-type G" evidence="11">
    <location>
        <begin position="9"/>
        <end position="202"/>
    </location>
</feature>
<dbReference type="GO" id="GO:0003743">
    <property type="term" value="F:translation initiation factor activity"/>
    <property type="evidence" value="ECO:0007669"/>
    <property type="project" value="UniProtKB-KW"/>
</dbReference>
<dbReference type="GO" id="GO:0005525">
    <property type="term" value="F:GTP binding"/>
    <property type="evidence" value="ECO:0007669"/>
    <property type="project" value="UniProtKB-UniRule"/>
</dbReference>
<sequence>MLKNEVIPQPSVNIGMVGHVDHGKSTLTKALTGIKTDVHSEEIKRGISIKLGYADTPIYRCYDAQGNEYYTREPKDASCELSRVVSFVDAPGHETLMATMLSGSAIMNGALLVIAANEKCPQPQTREHLTALEIMGIKNIIVVQNKIDLVTRERALESYREIQKFLKGSIAEGAPIIPVSAYHTTNIDILLKAIETKIPTPKFNQESPPKMFVARSFDINKPGTPPDRLRGGVLGGSLVEGELQVGQEIEIVPGILTGKGNRQTWENVVTEIASLMAGRNSYDRIRPGGLAAVGTYLDPFLTKGDSFTGRIIGAVGKVPPIVFNMTIETHLLKRVVGFQEELKVEPIKSKENLMLTVGTSNTVGTVTSARDTTAEISLKYPVAATVGERVAIGRRISNRWRLIGYGNILSIA</sequence>
<keyword evidence="6 10" id="KW-0460">Magnesium</keyword>
<feature type="binding site" evidence="10">
    <location>
        <begin position="180"/>
        <end position="182"/>
    </location>
    <ligand>
        <name>GTP</name>
        <dbReference type="ChEBI" id="CHEBI:37565"/>
    </ligand>
</feature>
<protein>
    <recommendedName>
        <fullName evidence="10">Translation initiation factor 2 subunit gamma</fullName>
        <ecNumber evidence="10">3.6.5.3</ecNumber>
    </recommendedName>
    <alternativeName>
        <fullName evidence="10">aIF2-gamma</fullName>
    </alternativeName>
    <alternativeName>
        <fullName evidence="10">eIF-2-gamma</fullName>
    </alternativeName>
</protein>
<organism evidence="12 13">
    <name type="scientific">Thermogymnomonas acidicola</name>
    <dbReference type="NCBI Taxonomy" id="399579"/>
    <lineage>
        <taxon>Archaea</taxon>
        <taxon>Methanobacteriati</taxon>
        <taxon>Thermoplasmatota</taxon>
        <taxon>Thermoplasmata</taxon>
        <taxon>Thermoplasmatales</taxon>
        <taxon>Thermogymnomonas</taxon>
    </lineage>
</organism>
<comment type="caution">
    <text evidence="10">Lacks conserved residue(s) required for the propagation of feature annotation.</text>
</comment>
<dbReference type="CDD" id="cd15490">
    <property type="entry name" value="eIF2_gamma_III"/>
    <property type="match status" value="1"/>
</dbReference>
<dbReference type="Proteomes" id="UP000632195">
    <property type="component" value="Unassembled WGS sequence"/>
</dbReference>
<keyword evidence="3 10" id="KW-0479">Metal-binding</keyword>
<dbReference type="InterPro" id="IPR027417">
    <property type="entry name" value="P-loop_NTPase"/>
</dbReference>
<dbReference type="InterPro" id="IPR009000">
    <property type="entry name" value="Transl_B-barrel_sf"/>
</dbReference>
<dbReference type="Gene3D" id="3.40.50.300">
    <property type="entry name" value="P-loop containing nucleotide triphosphate hydrolases"/>
    <property type="match status" value="1"/>
</dbReference>
<dbReference type="GO" id="GO:0003924">
    <property type="term" value="F:GTPase activity"/>
    <property type="evidence" value="ECO:0007669"/>
    <property type="project" value="InterPro"/>
</dbReference>
<dbReference type="InterPro" id="IPR050543">
    <property type="entry name" value="eIF2G"/>
</dbReference>
<keyword evidence="4 10" id="KW-0547">Nucleotide-binding</keyword>
<dbReference type="InterPro" id="IPR022424">
    <property type="entry name" value="TIF2_gsu"/>
</dbReference>
<evidence type="ECO:0000256" key="1">
    <source>
        <dbReference type="ARBA" id="ARBA00005388"/>
    </source>
</evidence>
<dbReference type="FunFam" id="3.40.50.300:FF:000065">
    <property type="entry name" value="Eukaryotic translation initiation factor 2 subunit gamma"/>
    <property type="match status" value="1"/>
</dbReference>
<dbReference type="InterPro" id="IPR044128">
    <property type="entry name" value="eIF2g_GTP-bd"/>
</dbReference>
<dbReference type="NCBIfam" id="NF003077">
    <property type="entry name" value="PRK04000.1"/>
    <property type="match status" value="1"/>
</dbReference>
<evidence type="ECO:0000256" key="3">
    <source>
        <dbReference type="ARBA" id="ARBA00022723"/>
    </source>
</evidence>
<comment type="function">
    <text evidence="10">eIF-2 functions in the early steps of protein synthesis by forming a ternary complex with GTP and initiator tRNA.</text>
</comment>
<feature type="binding site" evidence="10">
    <location>
        <position position="48"/>
    </location>
    <ligand>
        <name>Mg(2+)</name>
        <dbReference type="ChEBI" id="CHEBI:18420"/>
        <label>1</label>
    </ligand>
</feature>
<dbReference type="Pfam" id="PF00009">
    <property type="entry name" value="GTP_EFTU"/>
    <property type="match status" value="1"/>
</dbReference>
<dbReference type="SUPFAM" id="SSF50465">
    <property type="entry name" value="EF-Tu/eEF-1alpha/eIF2-gamma C-terminal domain"/>
    <property type="match status" value="1"/>
</dbReference>
<dbReference type="GO" id="GO:0003746">
    <property type="term" value="F:translation elongation factor activity"/>
    <property type="evidence" value="ECO:0007669"/>
    <property type="project" value="UniProtKB-UniRule"/>
</dbReference>
<evidence type="ECO:0000313" key="13">
    <source>
        <dbReference type="Proteomes" id="UP000632195"/>
    </source>
</evidence>
<evidence type="ECO:0000256" key="6">
    <source>
        <dbReference type="ARBA" id="ARBA00022842"/>
    </source>
</evidence>
<dbReference type="RefSeq" id="WP_188680222.1">
    <property type="nucleotide sequence ID" value="NZ_BMNY01000001.1"/>
</dbReference>
<evidence type="ECO:0000256" key="8">
    <source>
        <dbReference type="ARBA" id="ARBA00023134"/>
    </source>
</evidence>
<evidence type="ECO:0000256" key="7">
    <source>
        <dbReference type="ARBA" id="ARBA00022917"/>
    </source>
</evidence>
<dbReference type="EMBL" id="BMNY01000001">
    <property type="protein sequence ID" value="GGM70930.1"/>
    <property type="molecule type" value="Genomic_DNA"/>
</dbReference>
<feature type="binding site" evidence="10">
    <location>
        <position position="46"/>
    </location>
    <ligand>
        <name>Mg(2+)</name>
        <dbReference type="ChEBI" id="CHEBI:18420"/>
        <label>2</label>
    </ligand>
</feature>
<comment type="caution">
    <text evidence="12">The sequence shown here is derived from an EMBL/GenBank/DDBJ whole genome shotgun (WGS) entry which is preliminary data.</text>
</comment>
<dbReference type="GO" id="GO:0046872">
    <property type="term" value="F:metal ion binding"/>
    <property type="evidence" value="ECO:0007669"/>
    <property type="project" value="UniProtKB-KW"/>
</dbReference>
<dbReference type="AlphaFoldDB" id="A0AA37BR81"/>
<keyword evidence="2 10" id="KW-0396">Initiation factor</keyword>
<dbReference type="FunFam" id="2.40.30.10:FF:000075">
    <property type="entry name" value="Translation initiation factor 2 subunit gamma"/>
    <property type="match status" value="1"/>
</dbReference>
<dbReference type="Pfam" id="PF09173">
    <property type="entry name" value="eIF2_C"/>
    <property type="match status" value="1"/>
</dbReference>
<dbReference type="CDD" id="cd01888">
    <property type="entry name" value="eIF2_gamma"/>
    <property type="match status" value="1"/>
</dbReference>